<dbReference type="Proteomes" id="UP000241462">
    <property type="component" value="Unassembled WGS sequence"/>
</dbReference>
<keyword evidence="2" id="KW-1185">Reference proteome</keyword>
<sequence length="181" mass="20803">MLVYHESLSEWSKSAESRNAATITTWRLSRRYRGRPNQVCSDFSICLHGPKSLIGFGGFLTYNVNHVITRWLENCIAVRSAHVIARHNSYGSFFRSGYHGYYSIARMGDSALRSTHQVRALLGVCDKWQRYCMHCLLAKPRLLCSRNIYLDRHLLHIWILAPLEMYVGGLNHIGDSLICKT</sequence>
<gene>
    <name evidence="1" type="ORF">BD289DRAFT_8313</name>
</gene>
<dbReference type="EMBL" id="KZ678381">
    <property type="protein sequence ID" value="PSS00820.1"/>
    <property type="molecule type" value="Genomic_DNA"/>
</dbReference>
<evidence type="ECO:0000313" key="2">
    <source>
        <dbReference type="Proteomes" id="UP000241462"/>
    </source>
</evidence>
<name>A0A2T3AJR1_9PEZI</name>
<reference evidence="1 2" key="1">
    <citation type="journal article" date="2018" name="Mycol. Prog.">
        <title>Coniella lustricola, a new species from submerged detritus.</title>
        <authorList>
            <person name="Raudabaugh D.B."/>
            <person name="Iturriaga T."/>
            <person name="Carver A."/>
            <person name="Mondo S."/>
            <person name="Pangilinan J."/>
            <person name="Lipzen A."/>
            <person name="He G."/>
            <person name="Amirebrahimi M."/>
            <person name="Grigoriev I.V."/>
            <person name="Miller A.N."/>
        </authorList>
    </citation>
    <scope>NUCLEOTIDE SEQUENCE [LARGE SCALE GENOMIC DNA]</scope>
    <source>
        <strain evidence="1 2">B22-T-1</strain>
    </source>
</reference>
<dbReference type="InParanoid" id="A0A2T3AJR1"/>
<protein>
    <submittedName>
        <fullName evidence="1">Uncharacterized protein</fullName>
    </submittedName>
</protein>
<dbReference type="AlphaFoldDB" id="A0A2T3AJR1"/>
<evidence type="ECO:0000313" key="1">
    <source>
        <dbReference type="EMBL" id="PSS00820.1"/>
    </source>
</evidence>
<proteinExistence type="predicted"/>
<accession>A0A2T3AJR1</accession>
<organism evidence="1 2">
    <name type="scientific">Coniella lustricola</name>
    <dbReference type="NCBI Taxonomy" id="2025994"/>
    <lineage>
        <taxon>Eukaryota</taxon>
        <taxon>Fungi</taxon>
        <taxon>Dikarya</taxon>
        <taxon>Ascomycota</taxon>
        <taxon>Pezizomycotina</taxon>
        <taxon>Sordariomycetes</taxon>
        <taxon>Sordariomycetidae</taxon>
        <taxon>Diaporthales</taxon>
        <taxon>Schizoparmaceae</taxon>
        <taxon>Coniella</taxon>
    </lineage>
</organism>